<evidence type="ECO:0000256" key="1">
    <source>
        <dbReference type="SAM" id="MobiDB-lite"/>
    </source>
</evidence>
<feature type="region of interest" description="Disordered" evidence="1">
    <location>
        <begin position="1"/>
        <end position="26"/>
    </location>
</feature>
<evidence type="ECO:0000313" key="2">
    <source>
        <dbReference type="EMBL" id="KAF2186472.1"/>
    </source>
</evidence>
<dbReference type="OrthoDB" id="5272396at2759"/>
<name>A0A6A6E6T2_9PEZI</name>
<sequence length="150" mass="18116">MGNREKNSKSTPSSRRRDKHQGRRRWDAYTHAQIAEIKRDYPRYVYPVLYAERMWCQRHKGKPFPIMQLPPKIRLQIYAYRLVQKQPIEIWPHLKDNTQYGANIHRAPHFGLYQWLHLPLSLIRVCSTIHREASEVFYRLNQFRFSGING</sequence>
<reference evidence="2" key="1">
    <citation type="journal article" date="2020" name="Stud. Mycol.">
        <title>101 Dothideomycetes genomes: a test case for predicting lifestyles and emergence of pathogens.</title>
        <authorList>
            <person name="Haridas S."/>
            <person name="Albert R."/>
            <person name="Binder M."/>
            <person name="Bloem J."/>
            <person name="Labutti K."/>
            <person name="Salamov A."/>
            <person name="Andreopoulos B."/>
            <person name="Baker S."/>
            <person name="Barry K."/>
            <person name="Bills G."/>
            <person name="Bluhm B."/>
            <person name="Cannon C."/>
            <person name="Castanera R."/>
            <person name="Culley D."/>
            <person name="Daum C."/>
            <person name="Ezra D."/>
            <person name="Gonzalez J."/>
            <person name="Henrissat B."/>
            <person name="Kuo A."/>
            <person name="Liang C."/>
            <person name="Lipzen A."/>
            <person name="Lutzoni F."/>
            <person name="Magnuson J."/>
            <person name="Mondo S."/>
            <person name="Nolan M."/>
            <person name="Ohm R."/>
            <person name="Pangilinan J."/>
            <person name="Park H.-J."/>
            <person name="Ramirez L."/>
            <person name="Alfaro M."/>
            <person name="Sun H."/>
            <person name="Tritt A."/>
            <person name="Yoshinaga Y."/>
            <person name="Zwiers L.-H."/>
            <person name="Turgeon B."/>
            <person name="Goodwin S."/>
            <person name="Spatafora J."/>
            <person name="Crous P."/>
            <person name="Grigoriev I."/>
        </authorList>
    </citation>
    <scope>NUCLEOTIDE SEQUENCE</scope>
    <source>
        <strain evidence="2">CBS 207.26</strain>
    </source>
</reference>
<evidence type="ECO:0000313" key="3">
    <source>
        <dbReference type="Proteomes" id="UP000800200"/>
    </source>
</evidence>
<dbReference type="AlphaFoldDB" id="A0A6A6E6T2"/>
<dbReference type="PANTHER" id="PTHR42085">
    <property type="entry name" value="F-BOX DOMAIN-CONTAINING PROTEIN"/>
    <property type="match status" value="1"/>
</dbReference>
<protein>
    <submittedName>
        <fullName evidence="2">Uncharacterized protein</fullName>
    </submittedName>
</protein>
<gene>
    <name evidence="2" type="ORF">K469DRAFT_686877</name>
</gene>
<dbReference type="Proteomes" id="UP000800200">
    <property type="component" value="Unassembled WGS sequence"/>
</dbReference>
<feature type="compositionally biased region" description="Basic residues" evidence="1">
    <location>
        <begin position="14"/>
        <end position="23"/>
    </location>
</feature>
<dbReference type="InterPro" id="IPR038883">
    <property type="entry name" value="AN11006-like"/>
</dbReference>
<dbReference type="PANTHER" id="PTHR42085:SF2">
    <property type="entry name" value="F-BOX DOMAIN-CONTAINING PROTEIN"/>
    <property type="match status" value="1"/>
</dbReference>
<keyword evidence="3" id="KW-1185">Reference proteome</keyword>
<proteinExistence type="predicted"/>
<organism evidence="2 3">
    <name type="scientific">Zopfia rhizophila CBS 207.26</name>
    <dbReference type="NCBI Taxonomy" id="1314779"/>
    <lineage>
        <taxon>Eukaryota</taxon>
        <taxon>Fungi</taxon>
        <taxon>Dikarya</taxon>
        <taxon>Ascomycota</taxon>
        <taxon>Pezizomycotina</taxon>
        <taxon>Dothideomycetes</taxon>
        <taxon>Dothideomycetes incertae sedis</taxon>
        <taxon>Zopfiaceae</taxon>
        <taxon>Zopfia</taxon>
    </lineage>
</organism>
<accession>A0A6A6E6T2</accession>
<dbReference type="EMBL" id="ML994629">
    <property type="protein sequence ID" value="KAF2186472.1"/>
    <property type="molecule type" value="Genomic_DNA"/>
</dbReference>